<dbReference type="GO" id="GO:0016747">
    <property type="term" value="F:acyltransferase activity, transferring groups other than amino-acyl groups"/>
    <property type="evidence" value="ECO:0007669"/>
    <property type="project" value="TreeGrafter"/>
</dbReference>
<accession>A0A1K0FPZ4</accession>
<organism evidence="3 4">
    <name type="scientific">Couchioplanes caeruleus subsp. caeruleus</name>
    <dbReference type="NCBI Taxonomy" id="56427"/>
    <lineage>
        <taxon>Bacteria</taxon>
        <taxon>Bacillati</taxon>
        <taxon>Actinomycetota</taxon>
        <taxon>Actinomycetes</taxon>
        <taxon>Micromonosporales</taxon>
        <taxon>Micromonosporaceae</taxon>
        <taxon>Couchioplanes</taxon>
    </lineage>
</organism>
<dbReference type="InterPro" id="IPR050583">
    <property type="entry name" value="Mycobacterial_A85_antigen"/>
</dbReference>
<feature type="transmembrane region" description="Helical" evidence="2">
    <location>
        <begin position="6"/>
        <end position="28"/>
    </location>
</feature>
<dbReference type="Proteomes" id="UP000182486">
    <property type="component" value="Unassembled WGS sequence"/>
</dbReference>
<dbReference type="PANTHER" id="PTHR48098:SF1">
    <property type="entry name" value="DIACYLGLYCEROL ACYLTRANSFERASE_MYCOLYLTRANSFERASE AG85A"/>
    <property type="match status" value="1"/>
</dbReference>
<evidence type="ECO:0000313" key="4">
    <source>
        <dbReference type="Proteomes" id="UP000182486"/>
    </source>
</evidence>
<dbReference type="SUPFAM" id="SSF53474">
    <property type="entry name" value="alpha/beta-Hydrolases"/>
    <property type="match status" value="1"/>
</dbReference>
<proteinExistence type="predicted"/>
<gene>
    <name evidence="3" type="ORF">BG844_07530</name>
</gene>
<name>A0A1K0FPZ4_9ACTN</name>
<dbReference type="AlphaFoldDB" id="A0A1K0FPZ4"/>
<evidence type="ECO:0000256" key="2">
    <source>
        <dbReference type="SAM" id="Phobius"/>
    </source>
</evidence>
<dbReference type="InterPro" id="IPR029058">
    <property type="entry name" value="AB_hydrolase_fold"/>
</dbReference>
<dbReference type="RefSeq" id="WP_071804106.1">
    <property type="nucleotide sequence ID" value="NZ_MEIA01000078.1"/>
</dbReference>
<dbReference type="Pfam" id="PF00756">
    <property type="entry name" value="Esterase"/>
    <property type="match status" value="1"/>
</dbReference>
<evidence type="ECO:0000313" key="3">
    <source>
        <dbReference type="EMBL" id="OJF14865.1"/>
    </source>
</evidence>
<keyword evidence="2" id="KW-0812">Transmembrane</keyword>
<keyword evidence="2" id="KW-0472">Membrane</keyword>
<dbReference type="EMBL" id="MEIA01000078">
    <property type="protein sequence ID" value="OJF14865.1"/>
    <property type="molecule type" value="Genomic_DNA"/>
</dbReference>
<evidence type="ECO:0000256" key="1">
    <source>
        <dbReference type="SAM" id="MobiDB-lite"/>
    </source>
</evidence>
<dbReference type="Gene3D" id="3.40.50.1820">
    <property type="entry name" value="alpha/beta hydrolase"/>
    <property type="match status" value="1"/>
</dbReference>
<comment type="caution">
    <text evidence="3">The sequence shown here is derived from an EMBL/GenBank/DDBJ whole genome shotgun (WGS) entry which is preliminary data.</text>
</comment>
<sequence length="351" mass="37593">MSLTGTPLLIGTLVAVLLTAVLIAVSWERGGRLRVVLRGVGVLAALLSVSAAALVQVNRMTEAFTLESASQPVPPAGSSPDAAEPDVEADADNARKAKTGSQIRKVTVPGKVSKLDLVMYVYLPAAYRTGKQRFPVVQAQHGFAGTPRTWLKKLQVQSALDTEIAAGRMAPTVVLFPFQTPNPTTLDTECTNLVGGPQTETFLTVDVPAYVKSKFRVRTDRAGWGLIGYSAGAYCATSLALRHPTKYAAAASLSGLAEPGITVGDGLEKTEHHVVWRLQNLPQPPVALWVGWANDETTIRRDSERIARAARPPLTVTTAVLERGGHSHAVWRQMLGPAFDWLSSHLGRPLS</sequence>
<dbReference type="PANTHER" id="PTHR48098">
    <property type="entry name" value="ENTEROCHELIN ESTERASE-RELATED"/>
    <property type="match status" value="1"/>
</dbReference>
<dbReference type="InterPro" id="IPR000801">
    <property type="entry name" value="Esterase-like"/>
</dbReference>
<keyword evidence="4" id="KW-1185">Reference proteome</keyword>
<feature type="transmembrane region" description="Helical" evidence="2">
    <location>
        <begin position="35"/>
        <end position="55"/>
    </location>
</feature>
<reference evidence="3 4" key="1">
    <citation type="submission" date="2016-09" db="EMBL/GenBank/DDBJ databases">
        <title>Couchioplanes caeruleus draft genome sequence.</title>
        <authorList>
            <person name="Sheehan J."/>
            <person name="Caffrey P."/>
        </authorList>
    </citation>
    <scope>NUCLEOTIDE SEQUENCE [LARGE SCALE GENOMIC DNA]</scope>
    <source>
        <strain evidence="3 4">DSM 43634</strain>
    </source>
</reference>
<keyword evidence="2" id="KW-1133">Transmembrane helix</keyword>
<feature type="region of interest" description="Disordered" evidence="1">
    <location>
        <begin position="68"/>
        <end position="100"/>
    </location>
</feature>
<protein>
    <submittedName>
        <fullName evidence="3">Esterase</fullName>
    </submittedName>
</protein>